<evidence type="ECO:0000313" key="11">
    <source>
        <dbReference type="Proteomes" id="UP000619512"/>
    </source>
</evidence>
<evidence type="ECO:0000259" key="7">
    <source>
        <dbReference type="Pfam" id="PF02525"/>
    </source>
</evidence>
<dbReference type="HAMAP" id="MF_01216">
    <property type="entry name" value="Azoreductase_type1"/>
    <property type="match status" value="1"/>
</dbReference>
<dbReference type="SUPFAM" id="SSF52218">
    <property type="entry name" value="Flavoproteins"/>
    <property type="match status" value="1"/>
</dbReference>
<dbReference type="InterPro" id="IPR023048">
    <property type="entry name" value="NADH:quinone_OxRdtase_FMN_depd"/>
</dbReference>
<gene>
    <name evidence="6 8" type="primary">azoR</name>
    <name evidence="9" type="ORF">E1742_22855</name>
    <name evidence="8" type="ORF">GCM10007388_16730</name>
</gene>
<sequence>MANVLYINSSVRTTGSLSRQLSAEFIAKWQAAHPQDTVVERDLAANPVPHLNEEMLGAFFTPADKRNADQAYAVKLSDQLVDEAIAADVIVIGAPMYNFSVPSGLKAYIDQIARAGRTFKYTESGPVGLLTNKKVYIVTASGGVYSEGPAAGYDFLATYLRAVLGFLGITDITFIRAEGVALGEQALADTLAKSRVAIDELAAA</sequence>
<dbReference type="Proteomes" id="UP000619512">
    <property type="component" value="Unassembled WGS sequence"/>
</dbReference>
<keyword evidence="3 6" id="KW-0560">Oxidoreductase</keyword>
<dbReference type="InterPro" id="IPR003680">
    <property type="entry name" value="Flavodoxin_fold"/>
</dbReference>
<keyword evidence="2 6" id="KW-0288">FMN</keyword>
<reference evidence="9 10" key="2">
    <citation type="submission" date="2019-03" db="EMBL/GenBank/DDBJ databases">
        <title>Draft Genome Sequences of Six Type Strains of the Genus Massilia.</title>
        <authorList>
            <person name="Miess H."/>
            <person name="Frediansyhah A."/>
            <person name="Gross H."/>
        </authorList>
    </citation>
    <scope>NUCLEOTIDE SEQUENCE [LARGE SCALE GENOMIC DNA]</scope>
    <source>
        <strain evidence="9 10">DSM 17505</strain>
    </source>
</reference>
<comment type="function">
    <text evidence="6">Also exhibits azoreductase activity. Catalyzes the reductive cleavage of the azo bond in aromatic azo compounds to the corresponding amines.</text>
</comment>
<dbReference type="Pfam" id="PF02525">
    <property type="entry name" value="Flavodoxin_2"/>
    <property type="match status" value="1"/>
</dbReference>
<dbReference type="InterPro" id="IPR050104">
    <property type="entry name" value="FMN-dep_NADH:Q_OxRdtase_AzoR1"/>
</dbReference>
<evidence type="ECO:0000313" key="8">
    <source>
        <dbReference type="EMBL" id="GGY84312.1"/>
    </source>
</evidence>
<dbReference type="Gene3D" id="3.40.50.360">
    <property type="match status" value="1"/>
</dbReference>
<evidence type="ECO:0000256" key="3">
    <source>
        <dbReference type="ARBA" id="ARBA00023002"/>
    </source>
</evidence>
<dbReference type="InterPro" id="IPR029039">
    <property type="entry name" value="Flavoprotein-like_sf"/>
</dbReference>
<comment type="similarity">
    <text evidence="6">Belongs to the azoreductase type 1 family.</text>
</comment>
<comment type="catalytic activity">
    <reaction evidence="5">
        <text>N,N-dimethyl-1,4-phenylenediamine + anthranilate + 2 NAD(+) = 2-(4-dimethylaminophenyl)diazenylbenzoate + 2 NADH + 2 H(+)</text>
        <dbReference type="Rhea" id="RHEA:55872"/>
        <dbReference type="ChEBI" id="CHEBI:15378"/>
        <dbReference type="ChEBI" id="CHEBI:15783"/>
        <dbReference type="ChEBI" id="CHEBI:16567"/>
        <dbReference type="ChEBI" id="CHEBI:57540"/>
        <dbReference type="ChEBI" id="CHEBI:57945"/>
        <dbReference type="ChEBI" id="CHEBI:71579"/>
        <dbReference type="EC" id="1.7.1.17"/>
    </reaction>
    <physiologicalReaction direction="right-to-left" evidence="5">
        <dbReference type="Rhea" id="RHEA:55874"/>
    </physiologicalReaction>
</comment>
<keyword evidence="4 6" id="KW-0520">NAD</keyword>
<protein>
    <recommendedName>
        <fullName evidence="6">FMN dependent NADH:quinone oxidoreductase</fullName>
        <ecNumber evidence="6">1.6.5.-</ecNumber>
    </recommendedName>
    <alternativeName>
        <fullName evidence="6">Azo-dye reductase</fullName>
    </alternativeName>
    <alternativeName>
        <fullName evidence="6">FMN-dependent NADH-azo compound oxidoreductase</fullName>
    </alternativeName>
    <alternativeName>
        <fullName evidence="6">FMN-dependent NADH-azoreductase</fullName>
        <ecNumber evidence="6">1.7.1.17</ecNumber>
    </alternativeName>
</protein>
<dbReference type="Proteomes" id="UP000294359">
    <property type="component" value="Chromosome"/>
</dbReference>
<proteinExistence type="inferred from homology"/>
<accession>A0A4P7BK86</accession>
<evidence type="ECO:0000256" key="1">
    <source>
        <dbReference type="ARBA" id="ARBA00022630"/>
    </source>
</evidence>
<comment type="caution">
    <text evidence="6">Lacks conserved residue(s) required for the propagation of feature annotation.</text>
</comment>
<evidence type="ECO:0000256" key="4">
    <source>
        <dbReference type="ARBA" id="ARBA00023027"/>
    </source>
</evidence>
<comment type="catalytic activity">
    <reaction evidence="6">
        <text>2 a quinone + NADH + H(+) = 2 a 1,4-benzosemiquinone + NAD(+)</text>
        <dbReference type="Rhea" id="RHEA:65952"/>
        <dbReference type="ChEBI" id="CHEBI:15378"/>
        <dbReference type="ChEBI" id="CHEBI:57540"/>
        <dbReference type="ChEBI" id="CHEBI:57945"/>
        <dbReference type="ChEBI" id="CHEBI:132124"/>
        <dbReference type="ChEBI" id="CHEBI:134225"/>
    </reaction>
</comment>
<keyword evidence="1 6" id="KW-0285">Flavoprotein</keyword>
<evidence type="ECO:0000256" key="5">
    <source>
        <dbReference type="ARBA" id="ARBA00048542"/>
    </source>
</evidence>
<dbReference type="GO" id="GO:0009055">
    <property type="term" value="F:electron transfer activity"/>
    <property type="evidence" value="ECO:0007669"/>
    <property type="project" value="UniProtKB-UniRule"/>
</dbReference>
<feature type="domain" description="Flavodoxin-like fold" evidence="7">
    <location>
        <begin position="3"/>
        <end position="200"/>
    </location>
</feature>
<name>A0A4P7BK86_9BURK</name>
<dbReference type="GO" id="GO:0016652">
    <property type="term" value="F:oxidoreductase activity, acting on NAD(P)H as acceptor"/>
    <property type="evidence" value="ECO:0007669"/>
    <property type="project" value="UniProtKB-UniRule"/>
</dbReference>
<dbReference type="EMBL" id="BMWW01000002">
    <property type="protein sequence ID" value="GGY84312.1"/>
    <property type="molecule type" value="Genomic_DNA"/>
</dbReference>
<dbReference type="RefSeq" id="WP_134387391.1">
    <property type="nucleotide sequence ID" value="NZ_BMWW01000002.1"/>
</dbReference>
<dbReference type="AlphaFoldDB" id="A0A4P7BK86"/>
<dbReference type="PANTHER" id="PTHR43741">
    <property type="entry name" value="FMN-DEPENDENT NADH-AZOREDUCTASE 1"/>
    <property type="match status" value="1"/>
</dbReference>
<dbReference type="EMBL" id="CP038026">
    <property type="protein sequence ID" value="QBQ38692.1"/>
    <property type="molecule type" value="Genomic_DNA"/>
</dbReference>
<organism evidence="8 11">
    <name type="scientific">Pseudoduganella plicata</name>
    <dbReference type="NCBI Taxonomy" id="321984"/>
    <lineage>
        <taxon>Bacteria</taxon>
        <taxon>Pseudomonadati</taxon>
        <taxon>Pseudomonadota</taxon>
        <taxon>Betaproteobacteria</taxon>
        <taxon>Burkholderiales</taxon>
        <taxon>Oxalobacteraceae</taxon>
        <taxon>Telluria group</taxon>
        <taxon>Pseudoduganella</taxon>
    </lineage>
</organism>
<comment type="cofactor">
    <cofactor evidence="6">
        <name>FMN</name>
        <dbReference type="ChEBI" id="CHEBI:58210"/>
    </cofactor>
    <text evidence="6">Binds 1 FMN per subunit.</text>
</comment>
<dbReference type="GO" id="GO:0010181">
    <property type="term" value="F:FMN binding"/>
    <property type="evidence" value="ECO:0007669"/>
    <property type="project" value="UniProtKB-UniRule"/>
</dbReference>
<keyword evidence="10" id="KW-1185">Reference proteome</keyword>
<comment type="function">
    <text evidence="6">Quinone reductase that provides resistance to thiol-specific stress caused by electrophilic quinones.</text>
</comment>
<feature type="binding site" evidence="6">
    <location>
        <begin position="96"/>
        <end position="99"/>
    </location>
    <ligand>
        <name>FMN</name>
        <dbReference type="ChEBI" id="CHEBI:58210"/>
    </ligand>
</feature>
<reference evidence="8" key="1">
    <citation type="journal article" date="2014" name="Int. J. Syst. Evol. Microbiol.">
        <title>Complete genome sequence of Corynebacterium casei LMG S-19264T (=DSM 44701T), isolated from a smear-ripened cheese.</title>
        <authorList>
            <consortium name="US DOE Joint Genome Institute (JGI-PGF)"/>
            <person name="Walter F."/>
            <person name="Albersmeier A."/>
            <person name="Kalinowski J."/>
            <person name="Ruckert C."/>
        </authorList>
    </citation>
    <scope>NUCLEOTIDE SEQUENCE</scope>
    <source>
        <strain evidence="8">KCTC 12344</strain>
    </source>
</reference>
<reference evidence="8" key="3">
    <citation type="submission" date="2022-12" db="EMBL/GenBank/DDBJ databases">
        <authorList>
            <person name="Sun Q."/>
            <person name="Kim S."/>
        </authorList>
    </citation>
    <scope>NUCLEOTIDE SEQUENCE</scope>
    <source>
        <strain evidence="8">KCTC 12344</strain>
    </source>
</reference>
<evidence type="ECO:0000256" key="6">
    <source>
        <dbReference type="HAMAP-Rule" id="MF_01216"/>
    </source>
</evidence>
<feature type="binding site" evidence="6">
    <location>
        <begin position="16"/>
        <end position="18"/>
    </location>
    <ligand>
        <name>FMN</name>
        <dbReference type="ChEBI" id="CHEBI:58210"/>
    </ligand>
</feature>
<evidence type="ECO:0000313" key="10">
    <source>
        <dbReference type="Proteomes" id="UP000294359"/>
    </source>
</evidence>
<feature type="binding site" evidence="6">
    <location>
        <position position="10"/>
    </location>
    <ligand>
        <name>FMN</name>
        <dbReference type="ChEBI" id="CHEBI:58210"/>
    </ligand>
</feature>
<dbReference type="EC" id="1.7.1.17" evidence="6"/>
<evidence type="ECO:0000313" key="9">
    <source>
        <dbReference type="EMBL" id="QBQ38692.1"/>
    </source>
</evidence>
<dbReference type="PANTHER" id="PTHR43741:SF2">
    <property type="entry name" value="FMN-DEPENDENT NADH:QUINONE OXIDOREDUCTASE"/>
    <property type="match status" value="1"/>
</dbReference>
<dbReference type="GO" id="GO:0016655">
    <property type="term" value="F:oxidoreductase activity, acting on NAD(P)H, quinone or similar compound as acceptor"/>
    <property type="evidence" value="ECO:0007669"/>
    <property type="project" value="InterPro"/>
</dbReference>
<dbReference type="OrthoDB" id="9787136at2"/>
<evidence type="ECO:0000256" key="2">
    <source>
        <dbReference type="ARBA" id="ARBA00022643"/>
    </source>
</evidence>
<comment type="subunit">
    <text evidence="6">Homodimer.</text>
</comment>
<dbReference type="EC" id="1.6.5.-" evidence="6"/>